<evidence type="ECO:0000256" key="1">
    <source>
        <dbReference type="ARBA" id="ARBA00022741"/>
    </source>
</evidence>
<name>A0A2C9U7E7_MANES</name>
<organism evidence="3">
    <name type="scientific">Manihot esculenta</name>
    <name type="common">Cassava</name>
    <name type="synonym">Jatropha manihot</name>
    <dbReference type="NCBI Taxonomy" id="3983"/>
    <lineage>
        <taxon>Eukaryota</taxon>
        <taxon>Viridiplantae</taxon>
        <taxon>Streptophyta</taxon>
        <taxon>Embryophyta</taxon>
        <taxon>Tracheophyta</taxon>
        <taxon>Spermatophyta</taxon>
        <taxon>Magnoliopsida</taxon>
        <taxon>eudicotyledons</taxon>
        <taxon>Gunneridae</taxon>
        <taxon>Pentapetalae</taxon>
        <taxon>rosids</taxon>
        <taxon>fabids</taxon>
        <taxon>Malpighiales</taxon>
        <taxon>Euphorbiaceae</taxon>
        <taxon>Crotonoideae</taxon>
        <taxon>Manihoteae</taxon>
        <taxon>Manihot</taxon>
    </lineage>
</organism>
<dbReference type="PANTHER" id="PTHR45644">
    <property type="entry name" value="AAA ATPASE, PUTATIVE (AFU_ORTHOLOGUE AFUA_2G12920)-RELATED-RELATED"/>
    <property type="match status" value="1"/>
</dbReference>
<dbReference type="EMBL" id="CM004402">
    <property type="protein sequence ID" value="OAY25852.1"/>
    <property type="molecule type" value="Genomic_DNA"/>
</dbReference>
<protein>
    <submittedName>
        <fullName evidence="3">Uncharacterized protein</fullName>
    </submittedName>
</protein>
<evidence type="ECO:0000256" key="2">
    <source>
        <dbReference type="ARBA" id="ARBA00022840"/>
    </source>
</evidence>
<proteinExistence type="predicted"/>
<gene>
    <name evidence="3" type="ORF">MANES_16G000300</name>
</gene>
<keyword evidence="1" id="KW-0547">Nucleotide-binding</keyword>
<dbReference type="InterPro" id="IPR051701">
    <property type="entry name" value="Mito_OM_Translocase_MSP1"/>
</dbReference>
<keyword evidence="2" id="KW-0067">ATP-binding</keyword>
<dbReference type="STRING" id="3983.A0A2C9U7E7"/>
<dbReference type="PANTHER" id="PTHR45644:SF39">
    <property type="entry name" value="AAA-TYPE ATPASE FAMILY PROTEIN-RELATED"/>
    <property type="match status" value="1"/>
</dbReference>
<dbReference type="GO" id="GO:0005524">
    <property type="term" value="F:ATP binding"/>
    <property type="evidence" value="ECO:0007669"/>
    <property type="project" value="UniProtKB-KW"/>
</dbReference>
<dbReference type="AlphaFoldDB" id="A0A2C9U7E7"/>
<reference evidence="3" key="1">
    <citation type="submission" date="2016-02" db="EMBL/GenBank/DDBJ databases">
        <title>WGS assembly of Manihot esculenta.</title>
        <authorList>
            <person name="Bredeson J.V."/>
            <person name="Prochnik S.E."/>
            <person name="Lyons J.B."/>
            <person name="Schmutz J."/>
            <person name="Grimwood J."/>
            <person name="Vrebalov J."/>
            <person name="Bart R.S."/>
            <person name="Amuge T."/>
            <person name="Ferguson M.E."/>
            <person name="Green R."/>
            <person name="Putnam N."/>
            <person name="Stites J."/>
            <person name="Rounsley S."/>
            <person name="Rokhsar D.S."/>
        </authorList>
    </citation>
    <scope>NUCLEOTIDE SEQUENCE [LARGE SCALE GENOMIC DNA]</scope>
    <source>
        <tissue evidence="3">Leaf</tissue>
    </source>
</reference>
<accession>A0A2C9U7E7</accession>
<sequence length="166" mass="18749">MFYPAVHNESRNSPFILFMKDAEKSIAGNPDTCSTFKSKLEKLPDNLVAIASHTQTDNCKEKSHPGGLLFTKFGSNQTALLDLAFPDSFGRLYDRGKEVPKATKVLTKLYPNKAVIHMPQDEVLPASWKHQLDRDVETLKMKGNLNHLRAVRNLSYAKLWHLIVIS</sequence>
<evidence type="ECO:0000313" key="3">
    <source>
        <dbReference type="EMBL" id="OAY25852.1"/>
    </source>
</evidence>